<evidence type="ECO:0000313" key="2">
    <source>
        <dbReference type="Proteomes" id="UP000593576"/>
    </source>
</evidence>
<dbReference type="EMBL" id="JABFAF010000001">
    <property type="protein sequence ID" value="MBA0848073.1"/>
    <property type="molecule type" value="Genomic_DNA"/>
</dbReference>
<feature type="non-terminal residue" evidence="1">
    <location>
        <position position="1"/>
    </location>
</feature>
<evidence type="ECO:0000313" key="1">
    <source>
        <dbReference type="EMBL" id="MBA0848073.1"/>
    </source>
</evidence>
<accession>A0A7J9KNL2</accession>
<name>A0A7J9KNL2_GOSSC</name>
<evidence type="ECO:0008006" key="3">
    <source>
        <dbReference type="Google" id="ProtNLM"/>
    </source>
</evidence>
<dbReference type="OrthoDB" id="983454at2759"/>
<dbReference type="Proteomes" id="UP000593576">
    <property type="component" value="Unassembled WGS sequence"/>
</dbReference>
<feature type="non-terminal residue" evidence="1">
    <location>
        <position position="160"/>
    </location>
</feature>
<keyword evidence="2" id="KW-1185">Reference proteome</keyword>
<proteinExistence type="predicted"/>
<protein>
    <recommendedName>
        <fullName evidence="3">DUF4283 domain-containing protein</fullName>
    </recommendedName>
</protein>
<organism evidence="1 2">
    <name type="scientific">Gossypium schwendimanii</name>
    <name type="common">Cotton</name>
    <dbReference type="NCBI Taxonomy" id="34291"/>
    <lineage>
        <taxon>Eukaryota</taxon>
        <taxon>Viridiplantae</taxon>
        <taxon>Streptophyta</taxon>
        <taxon>Embryophyta</taxon>
        <taxon>Tracheophyta</taxon>
        <taxon>Spermatophyta</taxon>
        <taxon>Magnoliopsida</taxon>
        <taxon>eudicotyledons</taxon>
        <taxon>Gunneridae</taxon>
        <taxon>Pentapetalae</taxon>
        <taxon>rosids</taxon>
        <taxon>malvids</taxon>
        <taxon>Malvales</taxon>
        <taxon>Malvaceae</taxon>
        <taxon>Malvoideae</taxon>
        <taxon>Gossypium</taxon>
    </lineage>
</organism>
<dbReference type="AlphaFoldDB" id="A0A7J9KNL2"/>
<gene>
    <name evidence="1" type="ORF">Goshw_027866</name>
</gene>
<sequence length="160" mass="17831">FHCSLFPPLLKDDGCGKEHCQSIPLDEEDELKDGDEPMVMPLFTVDFWVLFHDLPHGFMLEMVAKQLGNFIGVFLEYDVKVVSLGYKGIMQDFKLGLDISLQAPTRRVMAAKSVWLKEENSFGAPNFGVTNTGILGIKGMMHARNHLMITSTIGCSIVLP</sequence>
<comment type="caution">
    <text evidence="1">The sequence shown here is derived from an EMBL/GenBank/DDBJ whole genome shotgun (WGS) entry which is preliminary data.</text>
</comment>
<reference evidence="1 2" key="1">
    <citation type="journal article" date="2019" name="Genome Biol. Evol.">
        <title>Insights into the evolution of the New World diploid cottons (Gossypium, subgenus Houzingenia) based on genome sequencing.</title>
        <authorList>
            <person name="Grover C.E."/>
            <person name="Arick M.A. 2nd"/>
            <person name="Thrash A."/>
            <person name="Conover J.L."/>
            <person name="Sanders W.S."/>
            <person name="Peterson D.G."/>
            <person name="Frelichowski J.E."/>
            <person name="Scheffler J.A."/>
            <person name="Scheffler B.E."/>
            <person name="Wendel J.F."/>
        </authorList>
    </citation>
    <scope>NUCLEOTIDE SEQUENCE [LARGE SCALE GENOMIC DNA]</scope>
    <source>
        <strain evidence="1">1</strain>
        <tissue evidence="1">Leaf</tissue>
    </source>
</reference>